<dbReference type="InterPro" id="IPR002528">
    <property type="entry name" value="MATE_fam"/>
</dbReference>
<evidence type="ECO:0000259" key="3">
    <source>
        <dbReference type="PROSITE" id="PS50404"/>
    </source>
</evidence>
<protein>
    <recommendedName>
        <fullName evidence="3">GST N-terminal domain-containing protein</fullName>
    </recommendedName>
</protein>
<dbReference type="InterPro" id="IPR036249">
    <property type="entry name" value="Thioredoxin-like_sf"/>
</dbReference>
<dbReference type="CDD" id="cd00570">
    <property type="entry name" value="GST_N_family"/>
    <property type="match status" value="1"/>
</dbReference>
<feature type="region of interest" description="Disordered" evidence="2">
    <location>
        <begin position="128"/>
        <end position="161"/>
    </location>
</feature>
<sequence length="275" mass="31239">MAENMTLLWGSGSPPCWRVMIALEEKNLQGYNNKLLSFEKMEHKSQEVLDINARGQDPTVETRRDCVLKALCVYMNESSESFIKEYLFGQRTRPKKSPSVRMVLRKGSFGLSAKPDFLCKRTHLRRTMSVQQPDPPCTPNPKPERAQSQPEHDSLTSKKRWKDCKRVDEEESKEVVIVSWAKVGALQDSSGTHREELYHILRMIGPLLLSRILNYLLPFVVTMFCGHLGNEVMAGYGLACATINVTTAATGTGLGWRVILWCLRHLVVRTCVGWE</sequence>
<accession>A0AAD6B1G3</accession>
<feature type="domain" description="GST N-terminal" evidence="3">
    <location>
        <begin position="3"/>
        <end position="95"/>
    </location>
</feature>
<comment type="caution">
    <text evidence="4">The sequence shown here is derived from an EMBL/GenBank/DDBJ whole genome shotgun (WGS) entry which is preliminary data.</text>
</comment>
<dbReference type="GO" id="GO:0042910">
    <property type="term" value="F:xenobiotic transmembrane transporter activity"/>
    <property type="evidence" value="ECO:0007669"/>
    <property type="project" value="InterPro"/>
</dbReference>
<feature type="compositionally biased region" description="Basic and acidic residues" evidence="2">
    <location>
        <begin position="142"/>
        <end position="156"/>
    </location>
</feature>
<keyword evidence="5" id="KW-1185">Reference proteome</keyword>
<dbReference type="GO" id="GO:0015297">
    <property type="term" value="F:antiporter activity"/>
    <property type="evidence" value="ECO:0007669"/>
    <property type="project" value="InterPro"/>
</dbReference>
<dbReference type="AlphaFoldDB" id="A0AAD6B1G3"/>
<dbReference type="Proteomes" id="UP001219934">
    <property type="component" value="Unassembled WGS sequence"/>
</dbReference>
<dbReference type="GO" id="GO:0016020">
    <property type="term" value="C:membrane"/>
    <property type="evidence" value="ECO:0007669"/>
    <property type="project" value="InterPro"/>
</dbReference>
<evidence type="ECO:0000313" key="5">
    <source>
        <dbReference type="Proteomes" id="UP001219934"/>
    </source>
</evidence>
<reference evidence="4" key="1">
    <citation type="submission" date="2022-11" db="EMBL/GenBank/DDBJ databases">
        <title>Chromosome-level genome of Pogonophryne albipinna.</title>
        <authorList>
            <person name="Jo E."/>
        </authorList>
    </citation>
    <scope>NUCLEOTIDE SEQUENCE</scope>
    <source>
        <strain evidence="4">SGF0006</strain>
        <tissue evidence="4">Muscle</tissue>
    </source>
</reference>
<organism evidence="4 5">
    <name type="scientific">Pogonophryne albipinna</name>
    <dbReference type="NCBI Taxonomy" id="1090488"/>
    <lineage>
        <taxon>Eukaryota</taxon>
        <taxon>Metazoa</taxon>
        <taxon>Chordata</taxon>
        <taxon>Craniata</taxon>
        <taxon>Vertebrata</taxon>
        <taxon>Euteleostomi</taxon>
        <taxon>Actinopterygii</taxon>
        <taxon>Neopterygii</taxon>
        <taxon>Teleostei</taxon>
        <taxon>Neoteleostei</taxon>
        <taxon>Acanthomorphata</taxon>
        <taxon>Eupercaria</taxon>
        <taxon>Perciformes</taxon>
        <taxon>Notothenioidei</taxon>
        <taxon>Pogonophryne</taxon>
    </lineage>
</organism>
<dbReference type="EMBL" id="JAPTMU010000011">
    <property type="protein sequence ID" value="KAJ4935082.1"/>
    <property type="molecule type" value="Genomic_DNA"/>
</dbReference>
<dbReference type="SUPFAM" id="SSF52833">
    <property type="entry name" value="Thioredoxin-like"/>
    <property type="match status" value="1"/>
</dbReference>
<evidence type="ECO:0000313" key="4">
    <source>
        <dbReference type="EMBL" id="KAJ4935082.1"/>
    </source>
</evidence>
<comment type="similarity">
    <text evidence="1">Belongs to the multi antimicrobial extrusion (MATE) (TC 2.A.66.1) family.</text>
</comment>
<name>A0AAD6B1G3_9TELE</name>
<dbReference type="Pfam" id="PF01554">
    <property type="entry name" value="MatE"/>
    <property type="match status" value="1"/>
</dbReference>
<evidence type="ECO:0000256" key="2">
    <source>
        <dbReference type="SAM" id="MobiDB-lite"/>
    </source>
</evidence>
<dbReference type="PROSITE" id="PS50404">
    <property type="entry name" value="GST_NTER"/>
    <property type="match status" value="1"/>
</dbReference>
<proteinExistence type="inferred from homology"/>
<dbReference type="InterPro" id="IPR004045">
    <property type="entry name" value="Glutathione_S-Trfase_N"/>
</dbReference>
<evidence type="ECO:0000256" key="1">
    <source>
        <dbReference type="ARBA" id="ARBA00010199"/>
    </source>
</evidence>
<dbReference type="Gene3D" id="3.40.30.10">
    <property type="entry name" value="Glutaredoxin"/>
    <property type="match status" value="1"/>
</dbReference>
<gene>
    <name evidence="4" type="ORF">JOQ06_016618</name>
</gene>